<sequence>MIYTEVRYTPEFRKASTSNLRRFATDVALIAHSVRCSYLVDAISARNPMSFFSQLLQALRSKDILFSDLIHLHDPTSMQSFILNTRLLDGLGDGYGAASSKKSGDPWTTCVRLDNPPVALASPPDQVIQTLRNLQLAVHMRENGLLTINLPKDLTITTLVPLAAYLLEYPVALVPSSDEAISHLSGESLHVYEAIIHGSSGSDSHTFLKFSCPAVVSDEALQLLPAQLIRRLHSRFDSRLADIGMSLTVQHHTVTLDRVAL</sequence>
<evidence type="ECO:0000313" key="1">
    <source>
        <dbReference type="EMBL" id="KAH7910830.1"/>
    </source>
</evidence>
<proteinExistence type="predicted"/>
<name>A0ACB8ABR5_9AGAM</name>
<gene>
    <name evidence="1" type="ORF">BJ138DRAFT_1008006</name>
</gene>
<organism evidence="1 2">
    <name type="scientific">Hygrophoropsis aurantiaca</name>
    <dbReference type="NCBI Taxonomy" id="72124"/>
    <lineage>
        <taxon>Eukaryota</taxon>
        <taxon>Fungi</taxon>
        <taxon>Dikarya</taxon>
        <taxon>Basidiomycota</taxon>
        <taxon>Agaricomycotina</taxon>
        <taxon>Agaricomycetes</taxon>
        <taxon>Agaricomycetidae</taxon>
        <taxon>Boletales</taxon>
        <taxon>Coniophorineae</taxon>
        <taxon>Hygrophoropsidaceae</taxon>
        <taxon>Hygrophoropsis</taxon>
    </lineage>
</organism>
<dbReference type="Proteomes" id="UP000790377">
    <property type="component" value="Unassembled WGS sequence"/>
</dbReference>
<reference evidence="1" key="1">
    <citation type="journal article" date="2021" name="New Phytol.">
        <title>Evolutionary innovations through gain and loss of genes in the ectomycorrhizal Boletales.</title>
        <authorList>
            <person name="Wu G."/>
            <person name="Miyauchi S."/>
            <person name="Morin E."/>
            <person name="Kuo A."/>
            <person name="Drula E."/>
            <person name="Varga T."/>
            <person name="Kohler A."/>
            <person name="Feng B."/>
            <person name="Cao Y."/>
            <person name="Lipzen A."/>
            <person name="Daum C."/>
            <person name="Hundley H."/>
            <person name="Pangilinan J."/>
            <person name="Johnson J."/>
            <person name="Barry K."/>
            <person name="LaButti K."/>
            <person name="Ng V."/>
            <person name="Ahrendt S."/>
            <person name="Min B."/>
            <person name="Choi I.G."/>
            <person name="Park H."/>
            <person name="Plett J.M."/>
            <person name="Magnuson J."/>
            <person name="Spatafora J.W."/>
            <person name="Nagy L.G."/>
            <person name="Henrissat B."/>
            <person name="Grigoriev I.V."/>
            <person name="Yang Z.L."/>
            <person name="Xu J."/>
            <person name="Martin F.M."/>
        </authorList>
    </citation>
    <scope>NUCLEOTIDE SEQUENCE</scope>
    <source>
        <strain evidence="1">ATCC 28755</strain>
    </source>
</reference>
<accession>A0ACB8ABR5</accession>
<keyword evidence="2" id="KW-1185">Reference proteome</keyword>
<dbReference type="EMBL" id="MU267699">
    <property type="protein sequence ID" value="KAH7910830.1"/>
    <property type="molecule type" value="Genomic_DNA"/>
</dbReference>
<evidence type="ECO:0000313" key="2">
    <source>
        <dbReference type="Proteomes" id="UP000790377"/>
    </source>
</evidence>
<protein>
    <submittedName>
        <fullName evidence="1">Uncharacterized protein</fullName>
    </submittedName>
</protein>
<comment type="caution">
    <text evidence="1">The sequence shown here is derived from an EMBL/GenBank/DDBJ whole genome shotgun (WGS) entry which is preliminary data.</text>
</comment>